<organism evidence="10 11">
    <name type="scientific">Trichophyton rubrum</name>
    <name type="common">Athlete's foot fungus</name>
    <name type="synonym">Epidermophyton rubrum</name>
    <dbReference type="NCBI Taxonomy" id="5551"/>
    <lineage>
        <taxon>Eukaryota</taxon>
        <taxon>Fungi</taxon>
        <taxon>Dikarya</taxon>
        <taxon>Ascomycota</taxon>
        <taxon>Pezizomycotina</taxon>
        <taxon>Eurotiomycetes</taxon>
        <taxon>Eurotiomycetidae</taxon>
        <taxon>Onygenales</taxon>
        <taxon>Arthrodermataceae</taxon>
        <taxon>Trichophyton</taxon>
    </lineage>
</organism>
<dbReference type="InterPro" id="IPR036291">
    <property type="entry name" value="NAD(P)-bd_dom_sf"/>
</dbReference>
<feature type="domain" description="Enoyl reductase (ER)" evidence="9">
    <location>
        <begin position="610"/>
        <end position="955"/>
    </location>
</feature>
<dbReference type="InterPro" id="IPR020843">
    <property type="entry name" value="ER"/>
</dbReference>
<comment type="caution">
    <text evidence="10">The sequence shown here is derived from an EMBL/GenBank/DDBJ whole genome shotgun (WGS) entry which is preliminary data.</text>
</comment>
<keyword evidence="8" id="KW-0732">Signal</keyword>
<accession>A0A178F1P0</accession>
<protein>
    <submittedName>
        <fullName evidence="10">Alcohol dehydrogenase</fullName>
    </submittedName>
</protein>
<dbReference type="VEuPathDB" id="FungiDB:TERG_01732"/>
<reference evidence="10 11" key="1">
    <citation type="submission" date="2016-05" db="EMBL/GenBank/DDBJ databases">
        <title>Genome sequencing of Trichophyton rubrum CMCC(F)T1i isolated from hair.</title>
        <authorList>
            <person name="Zhan P."/>
            <person name="Tao Y."/>
            <person name="Liu W."/>
        </authorList>
    </citation>
    <scope>NUCLEOTIDE SEQUENCE [LARGE SCALE GENOMIC DNA]</scope>
    <source>
        <strain evidence="11">CMCC(F)T1i</strain>
    </source>
</reference>
<dbReference type="InterPro" id="IPR013149">
    <property type="entry name" value="ADH-like_C"/>
</dbReference>
<dbReference type="InterPro" id="IPR002328">
    <property type="entry name" value="ADH_Zn_CS"/>
</dbReference>
<dbReference type="Gene3D" id="2.60.40.2970">
    <property type="match status" value="1"/>
</dbReference>
<dbReference type="VEuPathDB" id="FungiDB:TERG_01733"/>
<dbReference type="Pfam" id="PF08240">
    <property type="entry name" value="ADH_N"/>
    <property type="match status" value="1"/>
</dbReference>
<keyword evidence="4 7" id="KW-0862">Zinc</keyword>
<dbReference type="CDD" id="cd08297">
    <property type="entry name" value="CAD3"/>
    <property type="match status" value="1"/>
</dbReference>
<comment type="similarity">
    <text evidence="2 7">Belongs to the zinc-containing alcohol dehydrogenase family.</text>
</comment>
<keyword evidence="5" id="KW-0560">Oxidoreductase</keyword>
<dbReference type="GO" id="GO:0016787">
    <property type="term" value="F:hydrolase activity"/>
    <property type="evidence" value="ECO:0007669"/>
    <property type="project" value="InterPro"/>
</dbReference>
<dbReference type="PROSITE" id="PS00059">
    <property type="entry name" value="ADH_ZINC"/>
    <property type="match status" value="1"/>
</dbReference>
<dbReference type="GO" id="GO:0008270">
    <property type="term" value="F:zinc ion binding"/>
    <property type="evidence" value="ECO:0007669"/>
    <property type="project" value="InterPro"/>
</dbReference>
<dbReference type="Pfam" id="PF00107">
    <property type="entry name" value="ADH_zinc_N"/>
    <property type="match status" value="1"/>
</dbReference>
<dbReference type="SUPFAM" id="SSF50129">
    <property type="entry name" value="GroES-like"/>
    <property type="match status" value="1"/>
</dbReference>
<dbReference type="GO" id="GO:0005737">
    <property type="term" value="C:cytoplasm"/>
    <property type="evidence" value="ECO:0007669"/>
    <property type="project" value="TreeGrafter"/>
</dbReference>
<sequence length="958" mass="103871">MSVLSRAIQLAFVALGLCLFFSNLVAAQPIAGPSLGVSVKAVNGVCRASKACELEVTVRNTNTKKPATVLTWNTPLDAYADQLGVFEVRDSKGAVVPLDFIQIRRITPPPASDLVEIKAASSVKVKVALETLSRAELPAGTKYTITATGWWQAVWDQPKQQVVKTHLQELSGAFSGNFNSNSVQVTKLDMLAWHSPSNPLGSQHSVEEYLDAAVSSLPAEYSPKGFIYIETDRRSSLRPHDWTHVFEEISFISRIACGTPIEGEGHVSSDKRLCLAIIAWAPVPLGPEGLQLYMAKIQEKTKNNGGDVWGKIKGVRYLLQDKPNGTMLENGFIQGLRWLGQQGLTFDLGVDARWGGLHQLEETVELAGRLYQYGSQVKLILNHLCKPNLRISPSETCHQEFIDWKRRITSLSAYSCIYMKLSGLFSELLPLPAEEGRGDTYQVSTTVNAIQPWTDVIFDTFGAARIMFGSDWPVCNIGGGGNLVTWTRWMRVVELLLEKRGLSESDKNNIWHLTAQRAYTEVGQHQLSFSPHHSSGKLGERAAIASADTGRELNMELSCIARIPLQTYRGAILPDFGTRYLKVTYNSIRAKMTDSEIPTHAKAAVYDKPGSVSTKVVMVEVPEPGTDEVLVNLTHSGVCHSDYSLMTNSWPALPFPPKEGQVGGHEGVGKVVKLGPGAEKSGLKIGDRVGIKWIAYACGKCLFCVDGIDGCCINKKMSGFYSPGTFQQYILGSAHYVTPIPDDLPSEQAAPMLCAGITVYAALKRSKAQPGQWVIISGAGGGLGHLATQLASRGLGHRVIGIDHHSKEDVVRESGAEHFIDITQFSPDGKGTGEIVEKVKSLTGGFGAHAVIVCTGSHAAYAQALLMLRSNGTLVCVGIPAHSKDPIASCSPGLLVAQSLNIVGSIVGNRKDAIEVMDFAARGIIKAHVRVEKMDKLTEVFEQLGRGELQGRVVLDLS</sequence>
<dbReference type="Gene3D" id="3.20.20.140">
    <property type="entry name" value="Metal-dependent hydrolases"/>
    <property type="match status" value="1"/>
</dbReference>
<evidence type="ECO:0000256" key="4">
    <source>
        <dbReference type="ARBA" id="ARBA00022833"/>
    </source>
</evidence>
<evidence type="ECO:0000256" key="3">
    <source>
        <dbReference type="ARBA" id="ARBA00022723"/>
    </source>
</evidence>
<dbReference type="InterPro" id="IPR032466">
    <property type="entry name" value="Metal_Hydrolase"/>
</dbReference>
<dbReference type="InterPro" id="IPR013154">
    <property type="entry name" value="ADH-like_N"/>
</dbReference>
<dbReference type="PANTHER" id="PTHR42940">
    <property type="entry name" value="ALCOHOL DEHYDROGENASE 1-RELATED"/>
    <property type="match status" value="1"/>
</dbReference>
<name>A0A178F1P0_TRIRU</name>
<evidence type="ECO:0000256" key="7">
    <source>
        <dbReference type="RuleBase" id="RU361277"/>
    </source>
</evidence>
<feature type="chain" id="PRO_5008085884" evidence="8">
    <location>
        <begin position="28"/>
        <end position="958"/>
    </location>
</feature>
<gene>
    <name evidence="10" type="ORF">A7C99_3254</name>
</gene>
<feature type="signal peptide" evidence="8">
    <location>
        <begin position="1"/>
        <end position="27"/>
    </location>
</feature>
<dbReference type="SMART" id="SM00829">
    <property type="entry name" value="PKS_ER"/>
    <property type="match status" value="1"/>
</dbReference>
<evidence type="ECO:0000256" key="8">
    <source>
        <dbReference type="SAM" id="SignalP"/>
    </source>
</evidence>
<evidence type="ECO:0000313" key="10">
    <source>
        <dbReference type="EMBL" id="OAL66149.1"/>
    </source>
</evidence>
<dbReference type="AlphaFoldDB" id="A0A178F1P0"/>
<proteinExistence type="inferred from homology"/>
<keyword evidence="6" id="KW-0520">NAD</keyword>
<evidence type="ECO:0000256" key="2">
    <source>
        <dbReference type="ARBA" id="ARBA00008072"/>
    </source>
</evidence>
<dbReference type="EMBL" id="LHPM01000013">
    <property type="protein sequence ID" value="OAL66149.1"/>
    <property type="molecule type" value="Genomic_DNA"/>
</dbReference>
<dbReference type="Pfam" id="PF04909">
    <property type="entry name" value="Amidohydro_2"/>
    <property type="match status" value="1"/>
</dbReference>
<keyword evidence="3 7" id="KW-0479">Metal-binding</keyword>
<evidence type="ECO:0000256" key="5">
    <source>
        <dbReference type="ARBA" id="ARBA00023002"/>
    </source>
</evidence>
<evidence type="ECO:0000313" key="11">
    <source>
        <dbReference type="Proteomes" id="UP000243015"/>
    </source>
</evidence>
<evidence type="ECO:0000259" key="9">
    <source>
        <dbReference type="SMART" id="SM00829"/>
    </source>
</evidence>
<dbReference type="Proteomes" id="UP000243015">
    <property type="component" value="Unassembled WGS sequence"/>
</dbReference>
<dbReference type="PANTHER" id="PTHR42940:SF5">
    <property type="entry name" value="ALCOHOL DEHYDROGENASE 2"/>
    <property type="match status" value="1"/>
</dbReference>
<dbReference type="Gene3D" id="3.90.180.10">
    <property type="entry name" value="Medium-chain alcohol dehydrogenases, catalytic domain"/>
    <property type="match status" value="1"/>
</dbReference>
<dbReference type="SUPFAM" id="SSF51735">
    <property type="entry name" value="NAD(P)-binding Rossmann-fold domains"/>
    <property type="match status" value="1"/>
</dbReference>
<dbReference type="SUPFAM" id="SSF51556">
    <property type="entry name" value="Metallo-dependent hydrolases"/>
    <property type="match status" value="1"/>
</dbReference>
<evidence type="ECO:0000256" key="1">
    <source>
        <dbReference type="ARBA" id="ARBA00001947"/>
    </source>
</evidence>
<dbReference type="FunFam" id="3.40.50.720:FF:000039">
    <property type="entry name" value="Alcohol dehydrogenase AdhP"/>
    <property type="match status" value="1"/>
</dbReference>
<comment type="cofactor">
    <cofactor evidence="1 7">
        <name>Zn(2+)</name>
        <dbReference type="ChEBI" id="CHEBI:29105"/>
    </cofactor>
</comment>
<dbReference type="GO" id="GO:0004022">
    <property type="term" value="F:alcohol dehydrogenase (NAD+) activity"/>
    <property type="evidence" value="ECO:0007669"/>
    <property type="project" value="TreeGrafter"/>
</dbReference>
<dbReference type="InterPro" id="IPR006680">
    <property type="entry name" value="Amidohydro-rel"/>
</dbReference>
<dbReference type="InterPro" id="IPR011032">
    <property type="entry name" value="GroES-like_sf"/>
</dbReference>
<dbReference type="Gene3D" id="3.40.50.720">
    <property type="entry name" value="NAD(P)-binding Rossmann-like Domain"/>
    <property type="match status" value="1"/>
</dbReference>
<evidence type="ECO:0000256" key="6">
    <source>
        <dbReference type="ARBA" id="ARBA00023027"/>
    </source>
</evidence>